<reference evidence="3" key="1">
    <citation type="submission" date="2024-06" db="EMBL/GenBank/DDBJ databases">
        <title>Multi-omics analyses provide insights into the biosynthesis of the anticancer antibiotic pleurotin in Hohenbuehelia grisea.</title>
        <authorList>
            <person name="Weaver J.A."/>
            <person name="Alberti F."/>
        </authorList>
    </citation>
    <scope>NUCLEOTIDE SEQUENCE [LARGE SCALE GENOMIC DNA]</scope>
    <source>
        <strain evidence="3">T-177</strain>
    </source>
</reference>
<evidence type="ECO:0000256" key="1">
    <source>
        <dbReference type="SAM" id="MobiDB-lite"/>
    </source>
</evidence>
<proteinExistence type="predicted"/>
<feature type="region of interest" description="Disordered" evidence="1">
    <location>
        <begin position="94"/>
        <end position="211"/>
    </location>
</feature>
<evidence type="ECO:0000313" key="2">
    <source>
        <dbReference type="EMBL" id="KAL0957970.1"/>
    </source>
</evidence>
<keyword evidence="3" id="KW-1185">Reference proteome</keyword>
<comment type="caution">
    <text evidence="2">The sequence shown here is derived from an EMBL/GenBank/DDBJ whole genome shotgun (WGS) entry which is preliminary data.</text>
</comment>
<dbReference type="Proteomes" id="UP001556367">
    <property type="component" value="Unassembled WGS sequence"/>
</dbReference>
<gene>
    <name evidence="2" type="ORF">HGRIS_000147</name>
</gene>
<feature type="compositionally biased region" description="Basic residues" evidence="1">
    <location>
        <begin position="191"/>
        <end position="200"/>
    </location>
</feature>
<organism evidence="2 3">
    <name type="scientific">Hohenbuehelia grisea</name>
    <dbReference type="NCBI Taxonomy" id="104357"/>
    <lineage>
        <taxon>Eukaryota</taxon>
        <taxon>Fungi</taxon>
        <taxon>Dikarya</taxon>
        <taxon>Basidiomycota</taxon>
        <taxon>Agaricomycotina</taxon>
        <taxon>Agaricomycetes</taxon>
        <taxon>Agaricomycetidae</taxon>
        <taxon>Agaricales</taxon>
        <taxon>Pleurotineae</taxon>
        <taxon>Pleurotaceae</taxon>
        <taxon>Hohenbuehelia</taxon>
    </lineage>
</organism>
<feature type="compositionally biased region" description="Pro residues" evidence="1">
    <location>
        <begin position="95"/>
        <end position="119"/>
    </location>
</feature>
<dbReference type="EMBL" id="JASNQZ010000004">
    <property type="protein sequence ID" value="KAL0957970.1"/>
    <property type="molecule type" value="Genomic_DNA"/>
</dbReference>
<evidence type="ECO:0000313" key="3">
    <source>
        <dbReference type="Proteomes" id="UP001556367"/>
    </source>
</evidence>
<sequence length="211" mass="21662">MHAIPAEQSAHLARSLTSIPPLRSINSNAPGACLALFFPMVNASTAVRQALLFRLRITSLVLHVTLLAAPAPVHPTSALPVPITNSHSMANASPPVLPAHFPRPPPASPATPTAPPAPAVPSTNAPVAHPLARSSPTTVVSPRAPRHNSSTPPHRHASPATPVAPAVPAPAPQRVSPAQASRKSSAEAHVPRRAALRHRASSPGSARASQS</sequence>
<feature type="compositionally biased region" description="Low complexity" evidence="1">
    <location>
        <begin position="172"/>
        <end position="181"/>
    </location>
</feature>
<feature type="compositionally biased region" description="Polar residues" evidence="1">
    <location>
        <begin position="202"/>
        <end position="211"/>
    </location>
</feature>
<protein>
    <submittedName>
        <fullName evidence="2">Uncharacterized protein</fullName>
    </submittedName>
</protein>
<accession>A0ABR3JS11</accession>
<name>A0ABR3JS11_9AGAR</name>